<sequence>MKDQGRIVKASREKLVRYLKLTNLYPKEEATLFGKFIYAFVNYMFLQTMFAIIKKWSIWNFNSKVSAIESLNNNMGTLGLVNDIFPFFNHIPVSIAMVDDKYFSNENDNSFKKKKQYMKREQLIDAMEQKTVSLVNRLEIILICFYTGYMLAPAFGIILHVIKSQSLSQVILPFMFFVSNESSARSPPVFSSLQSLLPVFLVESFYIYIQLICTVILHTRFILTVSHVSVEIDLFCMDLEELCLENIESNEDGYYNERDLSRQERKLQLIVRNLVIHHQLILNKVQKLNSSLVTSLVYGNSFLTIQLAILIFCLQQHPDFLQRIRYAIMMIPLLFMLIAYSEYGQRIENQGNKMRLALHNFPWQAKPKWVQSTLKILMIRSNMSPQISSVYNFFKQNRENMSKKEGEIKKIRDKLIRYLKQTNLYPRATVFGKFLYLFVNYVGVQTLYAISQKWSSWDFNSKVSAIESLNNNWGTLGLINDLFILPKHVRVAIEMVDGRYFTTEKDMNSKNKTYYKEKMDYIYKTEMKTVSLVNKLEKIMACFYTAYMLAPTFGIILYLINMQTLSQVTLPFLFYFSNESTSRSPPVFSSLQTLLPVFILESFYIYMQFVGTFICHTVCILTVSNVSLEIDLFCMNIREISLEDSFEENSADKETSSNHEGEFRLAVRDLVLQHRLIFRKIEAIKNIFLFRLIYGNIFLTIELALLIFCFQKHPDIIQRTKYGIMMIPLLSMLVAYSEYGQIIENQGDKMRIALLEFPWQTKPEWVQSSLRILTIRSNMLPHIPVFNIFKQNRENLSKLMKLAYTYFNLLDRVSS</sequence>
<evidence type="ECO:0008006" key="13">
    <source>
        <dbReference type="Google" id="ProtNLM"/>
    </source>
</evidence>
<evidence type="ECO:0000256" key="5">
    <source>
        <dbReference type="ARBA" id="ARBA00022725"/>
    </source>
</evidence>
<keyword evidence="5" id="KW-0552">Olfaction</keyword>
<dbReference type="FunCoup" id="A0A482XT01">
    <property type="interactions" value="87"/>
</dbReference>
<protein>
    <recommendedName>
        <fullName evidence="13">Odorant receptor</fullName>
    </recommendedName>
</protein>
<proteinExistence type="predicted"/>
<dbReference type="GO" id="GO:0005886">
    <property type="term" value="C:plasma membrane"/>
    <property type="evidence" value="ECO:0007669"/>
    <property type="project" value="UniProtKB-SubCell"/>
</dbReference>
<accession>A0A482XT01</accession>
<dbReference type="Proteomes" id="UP000291343">
    <property type="component" value="Unassembled WGS sequence"/>
</dbReference>
<evidence type="ECO:0000256" key="4">
    <source>
        <dbReference type="ARBA" id="ARBA00022692"/>
    </source>
</evidence>
<feature type="transmembrane region" description="Helical" evidence="10">
    <location>
        <begin position="292"/>
        <end position="312"/>
    </location>
</feature>
<keyword evidence="2" id="KW-1003">Cell membrane</keyword>
<keyword evidence="7 10" id="KW-0472">Membrane</keyword>
<evidence type="ECO:0000256" key="7">
    <source>
        <dbReference type="ARBA" id="ARBA00023136"/>
    </source>
</evidence>
<organism evidence="11 12">
    <name type="scientific">Laodelphax striatellus</name>
    <name type="common">Small brown planthopper</name>
    <name type="synonym">Delphax striatella</name>
    <dbReference type="NCBI Taxonomy" id="195883"/>
    <lineage>
        <taxon>Eukaryota</taxon>
        <taxon>Metazoa</taxon>
        <taxon>Ecdysozoa</taxon>
        <taxon>Arthropoda</taxon>
        <taxon>Hexapoda</taxon>
        <taxon>Insecta</taxon>
        <taxon>Pterygota</taxon>
        <taxon>Neoptera</taxon>
        <taxon>Paraneoptera</taxon>
        <taxon>Hemiptera</taxon>
        <taxon>Auchenorrhyncha</taxon>
        <taxon>Fulgoroidea</taxon>
        <taxon>Delphacidae</taxon>
        <taxon>Criomorphinae</taxon>
        <taxon>Laodelphax</taxon>
    </lineage>
</organism>
<dbReference type="AlphaFoldDB" id="A0A482XT01"/>
<feature type="transmembrane region" description="Helical" evidence="10">
    <location>
        <begin position="722"/>
        <end position="742"/>
    </location>
</feature>
<dbReference type="PANTHER" id="PTHR21137:SF35">
    <property type="entry name" value="ODORANT RECEPTOR 19A-RELATED"/>
    <property type="match status" value="1"/>
</dbReference>
<dbReference type="GO" id="GO:0004984">
    <property type="term" value="F:olfactory receptor activity"/>
    <property type="evidence" value="ECO:0007669"/>
    <property type="project" value="InterPro"/>
</dbReference>
<evidence type="ECO:0000313" key="12">
    <source>
        <dbReference type="Proteomes" id="UP000291343"/>
    </source>
</evidence>
<keyword evidence="8" id="KW-0675">Receptor</keyword>
<evidence type="ECO:0000313" key="11">
    <source>
        <dbReference type="EMBL" id="RZF49132.1"/>
    </source>
</evidence>
<comment type="subcellular location">
    <subcellularLocation>
        <location evidence="1">Cell membrane</location>
        <topology evidence="1">Multi-pass membrane protein</topology>
    </subcellularLocation>
</comment>
<evidence type="ECO:0000256" key="6">
    <source>
        <dbReference type="ARBA" id="ARBA00022989"/>
    </source>
</evidence>
<keyword evidence="12" id="KW-1185">Reference proteome</keyword>
<name>A0A482XT01_LAOST</name>
<feature type="transmembrane region" description="Helical" evidence="10">
    <location>
        <begin position="140"/>
        <end position="162"/>
    </location>
</feature>
<reference evidence="11 12" key="1">
    <citation type="journal article" date="2017" name="Gigascience">
        <title>Genome sequence of the small brown planthopper, Laodelphax striatellus.</title>
        <authorList>
            <person name="Zhu J."/>
            <person name="Jiang F."/>
            <person name="Wang X."/>
            <person name="Yang P."/>
            <person name="Bao Y."/>
            <person name="Zhao W."/>
            <person name="Wang W."/>
            <person name="Lu H."/>
            <person name="Wang Q."/>
            <person name="Cui N."/>
            <person name="Li J."/>
            <person name="Chen X."/>
            <person name="Luo L."/>
            <person name="Yu J."/>
            <person name="Kang L."/>
            <person name="Cui F."/>
        </authorList>
    </citation>
    <scope>NUCLEOTIDE SEQUENCE [LARGE SCALE GENOMIC DNA]</scope>
    <source>
        <strain evidence="11">Lst14</strain>
    </source>
</reference>
<keyword evidence="4 10" id="KW-0812">Transmembrane</keyword>
<dbReference type="PANTHER" id="PTHR21137">
    <property type="entry name" value="ODORANT RECEPTOR"/>
    <property type="match status" value="1"/>
</dbReference>
<dbReference type="GO" id="GO:0007165">
    <property type="term" value="P:signal transduction"/>
    <property type="evidence" value="ECO:0007669"/>
    <property type="project" value="UniProtKB-KW"/>
</dbReference>
<keyword evidence="3" id="KW-0716">Sensory transduction</keyword>
<feature type="transmembrane region" description="Helical" evidence="10">
    <location>
        <begin position="196"/>
        <end position="217"/>
    </location>
</feature>
<dbReference type="STRING" id="195883.A0A482XT01"/>
<dbReference type="OrthoDB" id="6597368at2759"/>
<dbReference type="Pfam" id="PF02949">
    <property type="entry name" value="7tm_6"/>
    <property type="match status" value="2"/>
</dbReference>
<feature type="transmembrane region" description="Helical" evidence="10">
    <location>
        <begin position="324"/>
        <end position="343"/>
    </location>
</feature>
<feature type="transmembrane region" description="Helical" evidence="10">
    <location>
        <begin position="688"/>
        <end position="710"/>
    </location>
</feature>
<evidence type="ECO:0000256" key="9">
    <source>
        <dbReference type="ARBA" id="ARBA00023224"/>
    </source>
</evidence>
<feature type="transmembrane region" description="Helical" evidence="10">
    <location>
        <begin position="603"/>
        <end position="628"/>
    </location>
</feature>
<evidence type="ECO:0000256" key="2">
    <source>
        <dbReference type="ARBA" id="ARBA00022475"/>
    </source>
</evidence>
<gene>
    <name evidence="11" type="ORF">LSTR_LSTR008418</name>
</gene>
<evidence type="ECO:0000256" key="10">
    <source>
        <dbReference type="SAM" id="Phobius"/>
    </source>
</evidence>
<evidence type="ECO:0000256" key="3">
    <source>
        <dbReference type="ARBA" id="ARBA00022606"/>
    </source>
</evidence>
<dbReference type="EMBL" id="QKKF02000377">
    <property type="protein sequence ID" value="RZF49132.1"/>
    <property type="molecule type" value="Genomic_DNA"/>
</dbReference>
<dbReference type="InParanoid" id="A0A482XT01"/>
<comment type="caution">
    <text evidence="11">The sequence shown here is derived from an EMBL/GenBank/DDBJ whole genome shotgun (WGS) entry which is preliminary data.</text>
</comment>
<keyword evidence="6 10" id="KW-1133">Transmembrane helix</keyword>
<dbReference type="InterPro" id="IPR004117">
    <property type="entry name" value="7tm6_olfct_rcpt"/>
</dbReference>
<evidence type="ECO:0000256" key="1">
    <source>
        <dbReference type="ARBA" id="ARBA00004651"/>
    </source>
</evidence>
<evidence type="ECO:0000256" key="8">
    <source>
        <dbReference type="ARBA" id="ARBA00023170"/>
    </source>
</evidence>
<feature type="transmembrane region" description="Helical" evidence="10">
    <location>
        <begin position="541"/>
        <end position="560"/>
    </location>
</feature>
<dbReference type="GO" id="GO:0005549">
    <property type="term" value="F:odorant binding"/>
    <property type="evidence" value="ECO:0007669"/>
    <property type="project" value="InterPro"/>
</dbReference>
<keyword evidence="9" id="KW-0807">Transducer</keyword>